<gene>
    <name evidence="1" type="ORF">KSB_30370</name>
</gene>
<accession>A0ABQ3UPH3</accession>
<comment type="caution">
    <text evidence="1">The sequence shown here is derived from an EMBL/GenBank/DDBJ whole genome shotgun (WGS) entry which is preliminary data.</text>
</comment>
<sequence length="184" mass="21177">MDQNIGTGCADLVSAMERWYDSGTKAPLEQVHAWMASDCRDAQGYLWDCLFEHPGRLEAPDISEIVAFGSCYLERCVVENSETLYADGRFSACDTLRSWFQRAWNKREEQSATIVALRDLLARLCCRGDEQITDVVMTAVLEHLFIQPEIREFFRAWEQEPMLASVYRDALTLSDTWDVFEEGR</sequence>
<dbReference type="RefSeq" id="WP_201371256.1">
    <property type="nucleotide sequence ID" value="NZ_BNJG01000001.1"/>
</dbReference>
<dbReference type="Proteomes" id="UP000654345">
    <property type="component" value="Unassembled WGS sequence"/>
</dbReference>
<keyword evidence="2" id="KW-1185">Reference proteome</keyword>
<name>A0ABQ3UPH3_9CHLR</name>
<evidence type="ECO:0000313" key="2">
    <source>
        <dbReference type="Proteomes" id="UP000654345"/>
    </source>
</evidence>
<organism evidence="1 2">
    <name type="scientific">Ktedonobacter robiniae</name>
    <dbReference type="NCBI Taxonomy" id="2778365"/>
    <lineage>
        <taxon>Bacteria</taxon>
        <taxon>Bacillati</taxon>
        <taxon>Chloroflexota</taxon>
        <taxon>Ktedonobacteria</taxon>
        <taxon>Ktedonobacterales</taxon>
        <taxon>Ktedonobacteraceae</taxon>
        <taxon>Ktedonobacter</taxon>
    </lineage>
</organism>
<reference evidence="1 2" key="1">
    <citation type="journal article" date="2021" name="Int. J. Syst. Evol. Microbiol.">
        <title>Reticulibacter mediterranei gen. nov., sp. nov., within the new family Reticulibacteraceae fam. nov., and Ktedonospora formicarum gen. nov., sp. nov., Ktedonobacter robiniae sp. nov., Dictyobacter formicarum sp. nov. and Dictyobacter arantiisoli sp. nov., belonging to the class Ktedonobacteria.</title>
        <authorList>
            <person name="Yabe S."/>
            <person name="Zheng Y."/>
            <person name="Wang C.M."/>
            <person name="Sakai Y."/>
            <person name="Abe K."/>
            <person name="Yokota A."/>
            <person name="Donadio S."/>
            <person name="Cavaletti L."/>
            <person name="Monciardini P."/>
        </authorList>
    </citation>
    <scope>NUCLEOTIDE SEQUENCE [LARGE SCALE GENOMIC DNA]</scope>
    <source>
        <strain evidence="1 2">SOSP1-30</strain>
    </source>
</reference>
<proteinExistence type="predicted"/>
<evidence type="ECO:0000313" key="1">
    <source>
        <dbReference type="EMBL" id="GHO54562.1"/>
    </source>
</evidence>
<dbReference type="EMBL" id="BNJG01000001">
    <property type="protein sequence ID" value="GHO54562.1"/>
    <property type="molecule type" value="Genomic_DNA"/>
</dbReference>
<protein>
    <submittedName>
        <fullName evidence="1">Uncharacterized protein</fullName>
    </submittedName>
</protein>